<proteinExistence type="predicted"/>
<reference evidence="1 2" key="1">
    <citation type="submission" date="2019-08" db="EMBL/GenBank/DDBJ databases">
        <title>Amphibian skin-associated Pigmentiphaga: genome sequence and occurrence across geography and hosts.</title>
        <authorList>
            <person name="Bletz M.C."/>
            <person name="Bunk B."/>
            <person name="Sproeer C."/>
            <person name="Biwer P."/>
            <person name="Reiter S."/>
            <person name="Rabemananjara F.C.E."/>
            <person name="Schulz S."/>
            <person name="Overmann J."/>
            <person name="Vences M."/>
        </authorList>
    </citation>
    <scope>NUCLEOTIDE SEQUENCE [LARGE SCALE GENOMIC DNA]</scope>
    <source>
        <strain evidence="1 2">Mada1488</strain>
    </source>
</reference>
<dbReference type="Proteomes" id="UP000325161">
    <property type="component" value="Chromosome"/>
</dbReference>
<evidence type="ECO:0000313" key="2">
    <source>
        <dbReference type="Proteomes" id="UP000325161"/>
    </source>
</evidence>
<dbReference type="AlphaFoldDB" id="A0A5C0B0Q3"/>
<name>A0A5C0B0Q3_9BURK</name>
<protein>
    <submittedName>
        <fullName evidence="1">Uncharacterized protein</fullName>
    </submittedName>
</protein>
<dbReference type="RefSeq" id="WP_148817781.1">
    <property type="nucleotide sequence ID" value="NZ_CP043046.1"/>
</dbReference>
<dbReference type="KEGG" id="pacr:FXN63_22635"/>
<keyword evidence="2" id="KW-1185">Reference proteome</keyword>
<gene>
    <name evidence="1" type="ORF">FXN63_22635</name>
</gene>
<dbReference type="EMBL" id="CP043046">
    <property type="protein sequence ID" value="QEI08319.1"/>
    <property type="molecule type" value="Genomic_DNA"/>
</dbReference>
<evidence type="ECO:0000313" key="1">
    <source>
        <dbReference type="EMBL" id="QEI08319.1"/>
    </source>
</evidence>
<accession>A0A5C0B0Q3</accession>
<organism evidence="1 2">
    <name type="scientific">Pigmentiphaga aceris</name>
    <dbReference type="NCBI Taxonomy" id="1940612"/>
    <lineage>
        <taxon>Bacteria</taxon>
        <taxon>Pseudomonadati</taxon>
        <taxon>Pseudomonadota</taxon>
        <taxon>Betaproteobacteria</taxon>
        <taxon>Burkholderiales</taxon>
        <taxon>Alcaligenaceae</taxon>
        <taxon>Pigmentiphaga</taxon>
    </lineage>
</organism>
<sequence length="115" mass="13606">MSRKDFSRTDSKLQLGSISKNSNENFLGTIEKENYQGFRVYEEMKNHGRKFYVKEEFPTTVIVYPPDGPPGMRIFREVPPDMEVDYVARKSDFSRIEKIDQVINYFINSYCRSEE</sequence>